<sequence length="124" mass="13710">VNTMLGPELNFIRIGGDWIHLPRGRALSRTTPRSLQSLSCATPRHPPHVTEWNVLKNLFAFEVPRAAPWGGIKILRHLSLSKGGGSLTHKLSATPVTFPPGSFCYRDFILWPISSSAEKVPSQE</sequence>
<dbReference type="Proteomes" id="UP000694892">
    <property type="component" value="Chromosome 7L"/>
</dbReference>
<proteinExistence type="predicted"/>
<gene>
    <name evidence="1" type="ORF">XELAEV_18036400mg</name>
</gene>
<organism evidence="1 2">
    <name type="scientific">Xenopus laevis</name>
    <name type="common">African clawed frog</name>
    <dbReference type="NCBI Taxonomy" id="8355"/>
    <lineage>
        <taxon>Eukaryota</taxon>
        <taxon>Metazoa</taxon>
        <taxon>Chordata</taxon>
        <taxon>Craniata</taxon>
        <taxon>Vertebrata</taxon>
        <taxon>Euteleostomi</taxon>
        <taxon>Amphibia</taxon>
        <taxon>Batrachia</taxon>
        <taxon>Anura</taxon>
        <taxon>Pipoidea</taxon>
        <taxon>Pipidae</taxon>
        <taxon>Xenopodinae</taxon>
        <taxon>Xenopus</taxon>
        <taxon>Xenopus</taxon>
    </lineage>
</organism>
<evidence type="ECO:0000313" key="1">
    <source>
        <dbReference type="EMBL" id="OCT73423.1"/>
    </source>
</evidence>
<dbReference type="AlphaFoldDB" id="A0A974CHT3"/>
<dbReference type="EMBL" id="CM004478">
    <property type="protein sequence ID" value="OCT73423.1"/>
    <property type="molecule type" value="Genomic_DNA"/>
</dbReference>
<evidence type="ECO:0000313" key="2">
    <source>
        <dbReference type="Proteomes" id="UP000694892"/>
    </source>
</evidence>
<feature type="non-terminal residue" evidence="1">
    <location>
        <position position="1"/>
    </location>
</feature>
<accession>A0A974CHT3</accession>
<name>A0A974CHT3_XENLA</name>
<reference evidence="2" key="1">
    <citation type="journal article" date="2016" name="Nature">
        <title>Genome evolution in the allotetraploid frog Xenopus laevis.</title>
        <authorList>
            <person name="Session A.M."/>
            <person name="Uno Y."/>
            <person name="Kwon T."/>
            <person name="Chapman J.A."/>
            <person name="Toyoda A."/>
            <person name="Takahashi S."/>
            <person name="Fukui A."/>
            <person name="Hikosaka A."/>
            <person name="Suzuki A."/>
            <person name="Kondo M."/>
            <person name="van Heeringen S.J."/>
            <person name="Quigley I."/>
            <person name="Heinz S."/>
            <person name="Ogino H."/>
            <person name="Ochi H."/>
            <person name="Hellsten U."/>
            <person name="Lyons J.B."/>
            <person name="Simakov O."/>
            <person name="Putnam N."/>
            <person name="Stites J."/>
            <person name="Kuroki Y."/>
            <person name="Tanaka T."/>
            <person name="Michiue T."/>
            <person name="Watanabe M."/>
            <person name="Bogdanovic O."/>
            <person name="Lister R."/>
            <person name="Georgiou G."/>
            <person name="Paranjpe S.S."/>
            <person name="van Kruijsbergen I."/>
            <person name="Shu S."/>
            <person name="Carlson J."/>
            <person name="Kinoshita T."/>
            <person name="Ohta Y."/>
            <person name="Mawaribuchi S."/>
            <person name="Jenkins J."/>
            <person name="Grimwood J."/>
            <person name="Schmutz J."/>
            <person name="Mitros T."/>
            <person name="Mozaffari S.V."/>
            <person name="Suzuki Y."/>
            <person name="Haramoto Y."/>
            <person name="Yamamoto T.S."/>
            <person name="Takagi C."/>
            <person name="Heald R."/>
            <person name="Miller K."/>
            <person name="Haudenschild C."/>
            <person name="Kitzman J."/>
            <person name="Nakayama T."/>
            <person name="Izutsu Y."/>
            <person name="Robert J."/>
            <person name="Fortriede J."/>
            <person name="Burns K."/>
            <person name="Lotay V."/>
            <person name="Karimi K."/>
            <person name="Yasuoka Y."/>
            <person name="Dichmann D.S."/>
            <person name="Flajnik M.F."/>
            <person name="Houston D.W."/>
            <person name="Shendure J."/>
            <person name="DuPasquier L."/>
            <person name="Vize P.D."/>
            <person name="Zorn A.M."/>
            <person name="Ito M."/>
            <person name="Marcotte E.M."/>
            <person name="Wallingford J.B."/>
            <person name="Ito Y."/>
            <person name="Asashima M."/>
            <person name="Ueno N."/>
            <person name="Matsuda Y."/>
            <person name="Veenstra G.J."/>
            <person name="Fujiyama A."/>
            <person name="Harland R.M."/>
            <person name="Taira M."/>
            <person name="Rokhsar D.S."/>
        </authorList>
    </citation>
    <scope>NUCLEOTIDE SEQUENCE [LARGE SCALE GENOMIC DNA]</scope>
    <source>
        <strain evidence="2">J</strain>
    </source>
</reference>
<protein>
    <submittedName>
        <fullName evidence="1">Uncharacterized protein</fullName>
    </submittedName>
</protein>